<dbReference type="EMBL" id="MNAN01000035">
    <property type="protein sequence ID" value="OHU94071.1"/>
    <property type="molecule type" value="Genomic_DNA"/>
</dbReference>
<sequence>MSDSWDDYADGWDTNSDVINYSEKAFDSLCEFIDLEGLRVLDFGCGTGLLTEKIAHVASSVVAVDASAKMIEALRRKNIHNVDSLACEISKDSINNHAIFEPRFDLIVASSVCAFVPDYENTLSTLKLLLKEGGTFIQWDWKRSNEEEDFGFTNEIITNTYANVGLCAVRVCEAFSLTSKSGTMQVLMGIAKNT</sequence>
<evidence type="ECO:0000259" key="1">
    <source>
        <dbReference type="Pfam" id="PF08242"/>
    </source>
</evidence>
<name>A0A1S1N735_9GAMM</name>
<protein>
    <recommendedName>
        <fullName evidence="1">Methyltransferase type 12 domain-containing protein</fullName>
    </recommendedName>
</protein>
<feature type="domain" description="Methyltransferase type 12" evidence="1">
    <location>
        <begin position="41"/>
        <end position="136"/>
    </location>
</feature>
<keyword evidence="3" id="KW-1185">Reference proteome</keyword>
<dbReference type="Pfam" id="PF08242">
    <property type="entry name" value="Methyltransf_12"/>
    <property type="match status" value="1"/>
</dbReference>
<dbReference type="InterPro" id="IPR013217">
    <property type="entry name" value="Methyltransf_12"/>
</dbReference>
<gene>
    <name evidence="2" type="ORF">BIW53_17810</name>
</gene>
<dbReference type="InterPro" id="IPR029063">
    <property type="entry name" value="SAM-dependent_MTases_sf"/>
</dbReference>
<dbReference type="STRING" id="327939.BIW53_17810"/>
<reference evidence="2 3" key="1">
    <citation type="submission" date="2016-10" db="EMBL/GenBank/DDBJ databases">
        <title>Pseudoalteromonas amylolytica sp. nov., isolated from the surface seawater.</title>
        <authorList>
            <person name="Wu Y.-H."/>
            <person name="Cheng H."/>
            <person name="Jin X.-B."/>
            <person name="Wang C.-S."/>
            <person name="Xu X.-W."/>
        </authorList>
    </citation>
    <scope>NUCLEOTIDE SEQUENCE [LARGE SCALE GENOMIC DNA]</scope>
    <source>
        <strain evidence="2 3">JCM 12483</strain>
    </source>
</reference>
<dbReference type="CDD" id="cd02440">
    <property type="entry name" value="AdoMet_MTases"/>
    <property type="match status" value="1"/>
</dbReference>
<organism evidence="2 3">
    <name type="scientific">Pseudoalteromonas byunsanensis</name>
    <dbReference type="NCBI Taxonomy" id="327939"/>
    <lineage>
        <taxon>Bacteria</taxon>
        <taxon>Pseudomonadati</taxon>
        <taxon>Pseudomonadota</taxon>
        <taxon>Gammaproteobacteria</taxon>
        <taxon>Alteromonadales</taxon>
        <taxon>Pseudoalteromonadaceae</taxon>
        <taxon>Pseudoalteromonas</taxon>
    </lineage>
</organism>
<dbReference type="PANTHER" id="PTHR43861">
    <property type="entry name" value="TRANS-ACONITATE 2-METHYLTRANSFERASE-RELATED"/>
    <property type="match status" value="1"/>
</dbReference>
<dbReference type="RefSeq" id="WP_070993361.1">
    <property type="nucleotide sequence ID" value="NZ_CBCSHD010000011.1"/>
</dbReference>
<dbReference type="SUPFAM" id="SSF53335">
    <property type="entry name" value="S-adenosyl-L-methionine-dependent methyltransferases"/>
    <property type="match status" value="1"/>
</dbReference>
<comment type="caution">
    <text evidence="2">The sequence shown here is derived from an EMBL/GenBank/DDBJ whole genome shotgun (WGS) entry which is preliminary data.</text>
</comment>
<evidence type="ECO:0000313" key="2">
    <source>
        <dbReference type="EMBL" id="OHU94071.1"/>
    </source>
</evidence>
<proteinExistence type="predicted"/>
<dbReference type="AlphaFoldDB" id="A0A1S1N735"/>
<dbReference type="Proteomes" id="UP000180253">
    <property type="component" value="Unassembled WGS sequence"/>
</dbReference>
<accession>A0A1S1N735</accession>
<dbReference type="Gene3D" id="3.40.50.150">
    <property type="entry name" value="Vaccinia Virus protein VP39"/>
    <property type="match status" value="1"/>
</dbReference>
<dbReference type="OrthoDB" id="5750352at2"/>
<evidence type="ECO:0000313" key="3">
    <source>
        <dbReference type="Proteomes" id="UP000180253"/>
    </source>
</evidence>